<dbReference type="InterPro" id="IPR043130">
    <property type="entry name" value="CDP-OH_PTrfase_TM_dom"/>
</dbReference>
<keyword evidence="7 15" id="KW-0808">Transferase</keyword>
<protein>
    <recommendedName>
        <fullName evidence="5">CDP-diacylglycerol--serine O-phosphatidyltransferase</fullName>
        <ecNumber evidence="4">2.7.8.8</ecNumber>
    </recommendedName>
    <alternativeName>
        <fullName evidence="14">Phosphatidylserine synthase</fullName>
    </alternativeName>
</protein>
<comment type="catalytic activity">
    <reaction evidence="1">
        <text>a CDP-1,2-diacyl-sn-glycerol + L-serine = a 1,2-diacyl-sn-glycero-3-phospho-L-serine + CMP + H(+)</text>
        <dbReference type="Rhea" id="RHEA:16913"/>
        <dbReference type="ChEBI" id="CHEBI:15378"/>
        <dbReference type="ChEBI" id="CHEBI:33384"/>
        <dbReference type="ChEBI" id="CHEBI:57262"/>
        <dbReference type="ChEBI" id="CHEBI:58332"/>
        <dbReference type="ChEBI" id="CHEBI:60377"/>
        <dbReference type="EC" id="2.7.8.8"/>
    </reaction>
</comment>
<feature type="transmembrane region" description="Helical" evidence="16">
    <location>
        <begin position="7"/>
        <end position="26"/>
    </location>
</feature>
<keyword evidence="12" id="KW-0594">Phospholipid biosynthesis</keyword>
<dbReference type="InterPro" id="IPR050324">
    <property type="entry name" value="CDP-alcohol_PTase-I"/>
</dbReference>
<name>A0ABT9J5U2_9BACL</name>
<keyword evidence="18" id="KW-1185">Reference proteome</keyword>
<keyword evidence="8 16" id="KW-0812">Transmembrane</keyword>
<dbReference type="RefSeq" id="WP_305994161.1">
    <property type="nucleotide sequence ID" value="NZ_JAVAMP010000020.1"/>
</dbReference>
<evidence type="ECO:0000256" key="9">
    <source>
        <dbReference type="ARBA" id="ARBA00022989"/>
    </source>
</evidence>
<evidence type="ECO:0000256" key="1">
    <source>
        <dbReference type="ARBA" id="ARBA00000287"/>
    </source>
</evidence>
<evidence type="ECO:0000256" key="8">
    <source>
        <dbReference type="ARBA" id="ARBA00022692"/>
    </source>
</evidence>
<proteinExistence type="inferred from homology"/>
<feature type="transmembrane region" description="Helical" evidence="16">
    <location>
        <begin position="146"/>
        <end position="165"/>
    </location>
</feature>
<comment type="similarity">
    <text evidence="3 15">Belongs to the CDP-alcohol phosphatidyltransferase class-I family.</text>
</comment>
<evidence type="ECO:0000256" key="6">
    <source>
        <dbReference type="ARBA" id="ARBA00022516"/>
    </source>
</evidence>
<evidence type="ECO:0000256" key="5">
    <source>
        <dbReference type="ARBA" id="ARBA00017171"/>
    </source>
</evidence>
<evidence type="ECO:0000313" key="17">
    <source>
        <dbReference type="EMBL" id="MDP5276853.1"/>
    </source>
</evidence>
<dbReference type="EMBL" id="JAVAMP010000020">
    <property type="protein sequence ID" value="MDP5276853.1"/>
    <property type="molecule type" value="Genomic_DNA"/>
</dbReference>
<dbReference type="InterPro" id="IPR004533">
    <property type="entry name" value="CDP-diaglyc--ser_O-PTrfase"/>
</dbReference>
<comment type="subcellular location">
    <subcellularLocation>
        <location evidence="2">Endomembrane system</location>
        <topology evidence="2">Multi-pass membrane protein</topology>
    </subcellularLocation>
</comment>
<dbReference type="GO" id="GO:0003882">
    <property type="term" value="F:CDP-diacylglycerol-serine O-phosphatidyltransferase activity"/>
    <property type="evidence" value="ECO:0007669"/>
    <property type="project" value="UniProtKB-EC"/>
</dbReference>
<evidence type="ECO:0000256" key="7">
    <source>
        <dbReference type="ARBA" id="ARBA00022679"/>
    </source>
</evidence>
<accession>A0ABT9J5U2</accession>
<evidence type="ECO:0000256" key="13">
    <source>
        <dbReference type="ARBA" id="ARBA00023264"/>
    </source>
</evidence>
<keyword evidence="9 16" id="KW-1133">Transmembrane helix</keyword>
<evidence type="ECO:0000256" key="11">
    <source>
        <dbReference type="ARBA" id="ARBA00023136"/>
    </source>
</evidence>
<dbReference type="InterPro" id="IPR048254">
    <property type="entry name" value="CDP_ALCOHOL_P_TRANSF_CS"/>
</dbReference>
<dbReference type="Pfam" id="PF01066">
    <property type="entry name" value="CDP-OH_P_transf"/>
    <property type="match status" value="1"/>
</dbReference>
<dbReference type="EC" id="2.7.8.8" evidence="4"/>
<evidence type="ECO:0000256" key="2">
    <source>
        <dbReference type="ARBA" id="ARBA00004127"/>
    </source>
</evidence>
<keyword evidence="6" id="KW-0444">Lipid biosynthesis</keyword>
<evidence type="ECO:0000256" key="16">
    <source>
        <dbReference type="SAM" id="Phobius"/>
    </source>
</evidence>
<dbReference type="PANTHER" id="PTHR14269">
    <property type="entry name" value="CDP-DIACYLGLYCEROL--GLYCEROL-3-PHOSPHATE 3-PHOSPHATIDYLTRANSFERASE-RELATED"/>
    <property type="match status" value="1"/>
</dbReference>
<feature type="transmembrane region" description="Helical" evidence="16">
    <location>
        <begin position="91"/>
        <end position="109"/>
    </location>
</feature>
<dbReference type="PROSITE" id="PS00379">
    <property type="entry name" value="CDP_ALCOHOL_P_TRANSF"/>
    <property type="match status" value="1"/>
</dbReference>
<keyword evidence="11 16" id="KW-0472">Membrane</keyword>
<keyword evidence="13" id="KW-1208">Phospholipid metabolism</keyword>
<dbReference type="Proteomes" id="UP001231941">
    <property type="component" value="Unassembled WGS sequence"/>
</dbReference>
<evidence type="ECO:0000256" key="10">
    <source>
        <dbReference type="ARBA" id="ARBA00023098"/>
    </source>
</evidence>
<gene>
    <name evidence="17" type="primary">pssA</name>
    <name evidence="17" type="ORF">Q5Y73_22420</name>
</gene>
<evidence type="ECO:0000256" key="12">
    <source>
        <dbReference type="ARBA" id="ARBA00023209"/>
    </source>
</evidence>
<keyword evidence="10" id="KW-0443">Lipid metabolism</keyword>
<evidence type="ECO:0000256" key="4">
    <source>
        <dbReference type="ARBA" id="ARBA00013174"/>
    </source>
</evidence>
<evidence type="ECO:0000313" key="18">
    <source>
        <dbReference type="Proteomes" id="UP001231941"/>
    </source>
</evidence>
<sequence>MLTKSLPSVFTVANLFIGITSIIFVFNNQPDIAALLVIVAMLTDGIDGRVARALNVQSEFGKELDSLSDVISFGVAPAFLMYVVAFQEMSAIGWIVTAIFPICGALRLARFNVVTNDVKGYFIGLPIPAAGGILSSMALFHDGIHLSVLVLVTIILSLLMVSNIKYPSLKSVGISKYTLLVAMVLVVGIVVLVFLLPDQFGGYTKYLFVPLIVYAVYGLKKNGDHLIKAALNKYKEARNNSL</sequence>
<feature type="transmembrane region" description="Helical" evidence="16">
    <location>
        <begin position="177"/>
        <end position="197"/>
    </location>
</feature>
<evidence type="ECO:0000256" key="15">
    <source>
        <dbReference type="RuleBase" id="RU003750"/>
    </source>
</evidence>
<organism evidence="17 18">
    <name type="scientific">Chengkuizengella axinellae</name>
    <dbReference type="NCBI Taxonomy" id="3064388"/>
    <lineage>
        <taxon>Bacteria</taxon>
        <taxon>Bacillati</taxon>
        <taxon>Bacillota</taxon>
        <taxon>Bacilli</taxon>
        <taxon>Bacillales</taxon>
        <taxon>Paenibacillaceae</taxon>
        <taxon>Chengkuizengella</taxon>
    </lineage>
</organism>
<dbReference type="PANTHER" id="PTHR14269:SF61">
    <property type="entry name" value="CDP-DIACYLGLYCEROL--SERINE O-PHOSPHATIDYLTRANSFERASE"/>
    <property type="match status" value="1"/>
</dbReference>
<evidence type="ECO:0000256" key="14">
    <source>
        <dbReference type="ARBA" id="ARBA00032361"/>
    </source>
</evidence>
<dbReference type="Gene3D" id="1.20.120.1760">
    <property type="match status" value="1"/>
</dbReference>
<dbReference type="NCBIfam" id="TIGR00473">
    <property type="entry name" value="pssA"/>
    <property type="match status" value="1"/>
</dbReference>
<dbReference type="InterPro" id="IPR000462">
    <property type="entry name" value="CDP-OH_P_trans"/>
</dbReference>
<evidence type="ECO:0000256" key="3">
    <source>
        <dbReference type="ARBA" id="ARBA00010441"/>
    </source>
</evidence>
<feature type="transmembrane region" description="Helical" evidence="16">
    <location>
        <begin position="121"/>
        <end position="140"/>
    </location>
</feature>
<reference evidence="17 18" key="1">
    <citation type="submission" date="2023-08" db="EMBL/GenBank/DDBJ databases">
        <authorList>
            <person name="Park J.-S."/>
        </authorList>
    </citation>
    <scope>NUCLEOTIDE SEQUENCE [LARGE SCALE GENOMIC DNA]</scope>
    <source>
        <strain evidence="17 18">2205SS18-9</strain>
    </source>
</reference>
<comment type="caution">
    <text evidence="17">The sequence shown here is derived from an EMBL/GenBank/DDBJ whole genome shotgun (WGS) entry which is preliminary data.</text>
</comment>
<feature type="transmembrane region" description="Helical" evidence="16">
    <location>
        <begin position="203"/>
        <end position="219"/>
    </location>
</feature>